<reference evidence="2" key="2">
    <citation type="submission" date="2019-10" db="EMBL/GenBank/DDBJ databases">
        <title>Conservation and host-specific expression of non-tandemly repeated heterogenous ribosome RNA gene in arbuscular mycorrhizal fungi.</title>
        <authorList>
            <person name="Maeda T."/>
            <person name="Kobayashi Y."/>
            <person name="Nakagawa T."/>
            <person name="Ezawa T."/>
            <person name="Yamaguchi K."/>
            <person name="Bino T."/>
            <person name="Nishimoto Y."/>
            <person name="Shigenobu S."/>
            <person name="Kawaguchi M."/>
        </authorList>
    </citation>
    <scope>NUCLEOTIDE SEQUENCE</scope>
    <source>
        <strain evidence="2">HR1</strain>
    </source>
</reference>
<reference evidence="1 3" key="1">
    <citation type="submission" date="2017-11" db="EMBL/GenBank/DDBJ databases">
        <title>The genome of Rhizophagus clarus HR1 reveals common genetic basis of auxotrophy among arbuscular mycorrhizal fungi.</title>
        <authorList>
            <person name="Kobayashi Y."/>
        </authorList>
    </citation>
    <scope>NUCLEOTIDE SEQUENCE [LARGE SCALE GENOMIC DNA]</scope>
    <source>
        <strain evidence="1 3">HR1</strain>
    </source>
</reference>
<organism evidence="1 3">
    <name type="scientific">Rhizophagus clarus</name>
    <dbReference type="NCBI Taxonomy" id="94130"/>
    <lineage>
        <taxon>Eukaryota</taxon>
        <taxon>Fungi</taxon>
        <taxon>Fungi incertae sedis</taxon>
        <taxon>Mucoromycota</taxon>
        <taxon>Glomeromycotina</taxon>
        <taxon>Glomeromycetes</taxon>
        <taxon>Glomerales</taxon>
        <taxon>Glomeraceae</taxon>
        <taxon>Rhizophagus</taxon>
    </lineage>
</organism>
<evidence type="ECO:0000313" key="1">
    <source>
        <dbReference type="EMBL" id="GBB96463.1"/>
    </source>
</evidence>
<comment type="caution">
    <text evidence="1">The sequence shown here is derived from an EMBL/GenBank/DDBJ whole genome shotgun (WGS) entry which is preliminary data.</text>
</comment>
<protein>
    <submittedName>
        <fullName evidence="1">Uncharacterized protein</fullName>
    </submittedName>
</protein>
<keyword evidence="3" id="KW-1185">Reference proteome</keyword>
<proteinExistence type="predicted"/>
<dbReference type="Proteomes" id="UP000247702">
    <property type="component" value="Unassembled WGS sequence"/>
</dbReference>
<name>A0A2Z6R284_9GLOM</name>
<gene>
    <name evidence="2" type="ORF">RCL2_001868200</name>
    <name evidence="1" type="ORF">RclHR1_02760016</name>
</gene>
<dbReference type="Proteomes" id="UP000615446">
    <property type="component" value="Unassembled WGS sequence"/>
</dbReference>
<sequence>MNDLSISNNLDGEYKVFGLIEDDADDEFGINDDTSDVDEFCMVDDDIEDNDDWWDSNKLWDYKSSFGKDALEKLYQNWEAHRRII</sequence>
<evidence type="ECO:0000313" key="2">
    <source>
        <dbReference type="EMBL" id="GES91882.1"/>
    </source>
</evidence>
<evidence type="ECO:0000313" key="3">
    <source>
        <dbReference type="Proteomes" id="UP000247702"/>
    </source>
</evidence>
<dbReference type="EMBL" id="BEXD01001957">
    <property type="protein sequence ID" value="GBB96463.1"/>
    <property type="molecule type" value="Genomic_DNA"/>
</dbReference>
<dbReference type="AlphaFoldDB" id="A0A2Z6R284"/>
<accession>A0A2Z6R284</accession>
<dbReference type="EMBL" id="BLAL01000208">
    <property type="protein sequence ID" value="GES91882.1"/>
    <property type="molecule type" value="Genomic_DNA"/>
</dbReference>